<comment type="caution">
    <text evidence="1">The sequence shown here is derived from an EMBL/GenBank/DDBJ whole genome shotgun (WGS) entry which is preliminary data.</text>
</comment>
<protein>
    <submittedName>
        <fullName evidence="1">Uncharacterized protein</fullName>
    </submittedName>
</protein>
<dbReference type="EMBL" id="QGKX02000088">
    <property type="protein sequence ID" value="KAF3589128.1"/>
    <property type="molecule type" value="Genomic_DNA"/>
</dbReference>
<dbReference type="Proteomes" id="UP000712600">
    <property type="component" value="Unassembled WGS sequence"/>
</dbReference>
<sequence length="114" mass="12979">MVDGDSHRCEKFRSFGVVVAISRGEVITKRRSFDSDLNYWVTLLYIPTVLRTVGEFRVRIFPMAMEVSAPLFYPLTGSKSVKPVRSDFLKFCGDRPKTSASSFVVCFFVLFSSF</sequence>
<name>A0A8S9S8Y4_BRACR</name>
<evidence type="ECO:0000313" key="2">
    <source>
        <dbReference type="Proteomes" id="UP000712600"/>
    </source>
</evidence>
<reference evidence="1" key="1">
    <citation type="submission" date="2019-12" db="EMBL/GenBank/DDBJ databases">
        <title>Genome sequencing and annotation of Brassica cretica.</title>
        <authorList>
            <person name="Studholme D.J."/>
            <person name="Sarris P."/>
        </authorList>
    </citation>
    <scope>NUCLEOTIDE SEQUENCE</scope>
    <source>
        <strain evidence="1">PFS-109/04</strain>
        <tissue evidence="1">Leaf</tissue>
    </source>
</reference>
<accession>A0A8S9S8Y4</accession>
<gene>
    <name evidence="1" type="ORF">F2Q69_00028414</name>
</gene>
<proteinExistence type="predicted"/>
<organism evidence="1 2">
    <name type="scientific">Brassica cretica</name>
    <name type="common">Mustard</name>
    <dbReference type="NCBI Taxonomy" id="69181"/>
    <lineage>
        <taxon>Eukaryota</taxon>
        <taxon>Viridiplantae</taxon>
        <taxon>Streptophyta</taxon>
        <taxon>Embryophyta</taxon>
        <taxon>Tracheophyta</taxon>
        <taxon>Spermatophyta</taxon>
        <taxon>Magnoliopsida</taxon>
        <taxon>eudicotyledons</taxon>
        <taxon>Gunneridae</taxon>
        <taxon>Pentapetalae</taxon>
        <taxon>rosids</taxon>
        <taxon>malvids</taxon>
        <taxon>Brassicales</taxon>
        <taxon>Brassicaceae</taxon>
        <taxon>Brassiceae</taxon>
        <taxon>Brassica</taxon>
    </lineage>
</organism>
<dbReference type="AlphaFoldDB" id="A0A8S9S8Y4"/>
<evidence type="ECO:0000313" key="1">
    <source>
        <dbReference type="EMBL" id="KAF3589128.1"/>
    </source>
</evidence>